<evidence type="ECO:0000313" key="3">
    <source>
        <dbReference type="Proteomes" id="UP000837803"/>
    </source>
</evidence>
<comment type="caution">
    <text evidence="2">The sequence shown here is derived from an EMBL/GenBank/DDBJ whole genome shotgun (WGS) entry which is preliminary data.</text>
</comment>
<dbReference type="InterPro" id="IPR019627">
    <property type="entry name" value="YAcAr"/>
</dbReference>
<dbReference type="Gene3D" id="3.40.50.450">
    <property type="match status" value="1"/>
</dbReference>
<gene>
    <name evidence="2" type="ORF">LEM8419_03573</name>
</gene>
<keyword evidence="3" id="KW-1185">Reference proteome</keyword>
<accession>A0ABN8FAP4</accession>
<dbReference type="EMBL" id="CAKLPZ010000007">
    <property type="protein sequence ID" value="CAH1002701.1"/>
    <property type="molecule type" value="Genomic_DNA"/>
</dbReference>
<organism evidence="2 3">
    <name type="scientific">Neolewinella maritima</name>
    <dbReference type="NCBI Taxonomy" id="1383882"/>
    <lineage>
        <taxon>Bacteria</taxon>
        <taxon>Pseudomonadati</taxon>
        <taxon>Bacteroidota</taxon>
        <taxon>Saprospiria</taxon>
        <taxon>Saprospirales</taxon>
        <taxon>Lewinellaceae</taxon>
        <taxon>Neolewinella</taxon>
    </lineage>
</organism>
<protein>
    <recommendedName>
        <fullName evidence="1">YspA cpYpsA-related SLOG domain-containing protein</fullName>
    </recommendedName>
</protein>
<evidence type="ECO:0000313" key="2">
    <source>
        <dbReference type="EMBL" id="CAH1002701.1"/>
    </source>
</evidence>
<feature type="domain" description="YspA cpYpsA-related SLOG" evidence="1">
    <location>
        <begin position="1"/>
        <end position="74"/>
    </location>
</feature>
<reference evidence="2" key="1">
    <citation type="submission" date="2021-12" db="EMBL/GenBank/DDBJ databases">
        <authorList>
            <person name="Rodrigo-Torres L."/>
            <person name="Arahal R. D."/>
            <person name="Lucena T."/>
        </authorList>
    </citation>
    <scope>NUCLEOTIDE SEQUENCE</scope>
    <source>
        <strain evidence="2">CECT 8419</strain>
    </source>
</reference>
<sequence length="124" mass="13242">MRVIIAGSRTFTDYDLLVSTCDRILANTEVTHIVSGGNGTKKDGIATQGADAMGEQYAAERGYLVKQFLPDWSNGPKGGPERNALMADNADALIAFHDGKSRGTADMIRRAKAAGLKVRVVAFV</sequence>
<name>A0ABN8FAP4_9BACT</name>
<dbReference type="Pfam" id="PF10686">
    <property type="entry name" value="YAcAr"/>
    <property type="match status" value="1"/>
</dbReference>
<evidence type="ECO:0000259" key="1">
    <source>
        <dbReference type="Pfam" id="PF10686"/>
    </source>
</evidence>
<dbReference type="RefSeq" id="WP_238752523.1">
    <property type="nucleotide sequence ID" value="NZ_CAKLPZ010000007.1"/>
</dbReference>
<dbReference type="Proteomes" id="UP000837803">
    <property type="component" value="Unassembled WGS sequence"/>
</dbReference>
<proteinExistence type="predicted"/>